<dbReference type="InterPro" id="IPR029756">
    <property type="entry name" value="MTH1187/YkoF-like"/>
</dbReference>
<dbReference type="PANTHER" id="PTHR33777:SF1">
    <property type="entry name" value="UPF0045 PROTEIN ECM15"/>
    <property type="match status" value="1"/>
</dbReference>
<sequence length="122" mass="13318">MGITGPDGPVVPQSVQTIESVFMILAQLSIYPVSEGLSMGRFVRKGVKIIEESGYTYQVGGMSTSIEVPTLPDLFELVNKIHQAQLEEGARRLIIELKVDDRRDKDASLAGKIQSVTDKVGE</sequence>
<name>A0A1M5T5Y4_9BACT</name>
<dbReference type="InterPro" id="IPR002767">
    <property type="entry name" value="Thiamine_BP"/>
</dbReference>
<keyword evidence="4" id="KW-1185">Reference proteome</keyword>
<dbReference type="PANTHER" id="PTHR33777">
    <property type="entry name" value="UPF0045 PROTEIN ECM15"/>
    <property type="match status" value="1"/>
</dbReference>
<evidence type="ECO:0000313" key="3">
    <source>
        <dbReference type="EMBL" id="SHH46165.1"/>
    </source>
</evidence>
<dbReference type="Gene3D" id="3.30.70.930">
    <property type="match status" value="1"/>
</dbReference>
<evidence type="ECO:0000313" key="4">
    <source>
        <dbReference type="Proteomes" id="UP000184139"/>
    </source>
</evidence>
<proteinExistence type="inferred from homology"/>
<comment type="similarity">
    <text evidence="1">Belongs to the UPF0045 family.</text>
</comment>
<dbReference type="STRING" id="1121409.SAMN02745124_00620"/>
<dbReference type="Proteomes" id="UP000184139">
    <property type="component" value="Unassembled WGS sequence"/>
</dbReference>
<evidence type="ECO:0000256" key="1">
    <source>
        <dbReference type="ARBA" id="ARBA00010272"/>
    </source>
</evidence>
<gene>
    <name evidence="3" type="ORF">SAMN02745124_00620</name>
</gene>
<dbReference type="AlphaFoldDB" id="A0A1M5T5Y4"/>
<dbReference type="GO" id="GO:0005829">
    <property type="term" value="C:cytosol"/>
    <property type="evidence" value="ECO:0007669"/>
    <property type="project" value="TreeGrafter"/>
</dbReference>
<accession>A0A1M5T5Y4</accession>
<dbReference type="NCBIfam" id="TIGR00106">
    <property type="entry name" value="MTH1187 family thiamine-binding protein"/>
    <property type="match status" value="1"/>
</dbReference>
<reference evidence="3 4" key="1">
    <citation type="submission" date="2016-11" db="EMBL/GenBank/DDBJ databases">
        <authorList>
            <person name="Jaros S."/>
            <person name="Januszkiewicz K."/>
            <person name="Wedrychowicz H."/>
        </authorList>
    </citation>
    <scope>NUCLEOTIDE SEQUENCE [LARGE SCALE GENOMIC DNA]</scope>
    <source>
        <strain evidence="3 4">DSM 9705</strain>
    </source>
</reference>
<organism evidence="3 4">
    <name type="scientific">Desulfofustis glycolicus DSM 9705</name>
    <dbReference type="NCBI Taxonomy" id="1121409"/>
    <lineage>
        <taxon>Bacteria</taxon>
        <taxon>Pseudomonadati</taxon>
        <taxon>Thermodesulfobacteriota</taxon>
        <taxon>Desulfobulbia</taxon>
        <taxon>Desulfobulbales</taxon>
        <taxon>Desulfocapsaceae</taxon>
        <taxon>Desulfofustis</taxon>
    </lineage>
</organism>
<protein>
    <submittedName>
        <fullName evidence="3">Uncharacterized protein, MTH1187 family</fullName>
    </submittedName>
</protein>
<dbReference type="InterPro" id="IPR051614">
    <property type="entry name" value="UPF0045_domain"/>
</dbReference>
<dbReference type="EMBL" id="FQXS01000002">
    <property type="protein sequence ID" value="SHH46165.1"/>
    <property type="molecule type" value="Genomic_DNA"/>
</dbReference>
<evidence type="ECO:0000259" key="2">
    <source>
        <dbReference type="Pfam" id="PF01910"/>
    </source>
</evidence>
<feature type="domain" description="Thiamine-binding protein" evidence="2">
    <location>
        <begin position="26"/>
        <end position="116"/>
    </location>
</feature>
<dbReference type="SUPFAM" id="SSF89957">
    <property type="entry name" value="MTH1187/YkoF-like"/>
    <property type="match status" value="1"/>
</dbReference>
<dbReference type="Pfam" id="PF01910">
    <property type="entry name" value="Thiamine_BP"/>
    <property type="match status" value="1"/>
</dbReference>